<dbReference type="OrthoDB" id="3574881at2"/>
<evidence type="ECO:0000313" key="2">
    <source>
        <dbReference type="EMBL" id="SEF90675.1"/>
    </source>
</evidence>
<feature type="domain" description="SnoaL-like" evidence="1">
    <location>
        <begin position="16"/>
        <end position="120"/>
    </location>
</feature>
<dbReference type="InterPro" id="IPR037401">
    <property type="entry name" value="SnoaL-like"/>
</dbReference>
<dbReference type="AlphaFoldDB" id="A0A1H5VTN6"/>
<sequence length="144" mass="15158">MSNDNETVTESPAQVVRGLYDALGQGDVPGVLARLATDVVVDEPNALPYGGVHVGREVFVQSVLGAMMGYANVAITDAAVFEGPAGVVGTLTGTLTAHTTGEQYPLTMVEIHHVEDGLVRKIDVYTKNPDELAAFYARAEAGTR</sequence>
<organism evidence="2 3">
    <name type="scientific">Actinacidiphila yanglinensis</name>
    <dbReference type="NCBI Taxonomy" id="310779"/>
    <lineage>
        <taxon>Bacteria</taxon>
        <taxon>Bacillati</taxon>
        <taxon>Actinomycetota</taxon>
        <taxon>Actinomycetes</taxon>
        <taxon>Kitasatosporales</taxon>
        <taxon>Streptomycetaceae</taxon>
        <taxon>Actinacidiphila</taxon>
    </lineage>
</organism>
<reference evidence="2 3" key="1">
    <citation type="submission" date="2016-10" db="EMBL/GenBank/DDBJ databases">
        <authorList>
            <person name="de Groot N.N."/>
        </authorList>
    </citation>
    <scope>NUCLEOTIDE SEQUENCE [LARGE SCALE GENOMIC DNA]</scope>
    <source>
        <strain evidence="2 3">CGMCC 4.2023</strain>
    </source>
</reference>
<proteinExistence type="predicted"/>
<dbReference type="Gene3D" id="3.10.450.50">
    <property type="match status" value="1"/>
</dbReference>
<keyword evidence="3" id="KW-1185">Reference proteome</keyword>
<dbReference type="Pfam" id="PF12680">
    <property type="entry name" value="SnoaL_2"/>
    <property type="match status" value="1"/>
</dbReference>
<dbReference type="RefSeq" id="WP_103884567.1">
    <property type="nucleotide sequence ID" value="NZ_FNVU01000002.1"/>
</dbReference>
<gene>
    <name evidence="2" type="ORF">SAMN05216223_102435</name>
</gene>
<name>A0A1H5VTN6_9ACTN</name>
<protein>
    <submittedName>
        <fullName evidence="2">SnoaL-like domain-containing protein</fullName>
    </submittedName>
</protein>
<dbReference type="EMBL" id="FNVU01000002">
    <property type="protein sequence ID" value="SEF90675.1"/>
    <property type="molecule type" value="Genomic_DNA"/>
</dbReference>
<dbReference type="InterPro" id="IPR032710">
    <property type="entry name" value="NTF2-like_dom_sf"/>
</dbReference>
<evidence type="ECO:0000259" key="1">
    <source>
        <dbReference type="Pfam" id="PF12680"/>
    </source>
</evidence>
<evidence type="ECO:0000313" key="3">
    <source>
        <dbReference type="Proteomes" id="UP000236754"/>
    </source>
</evidence>
<dbReference type="Proteomes" id="UP000236754">
    <property type="component" value="Unassembled WGS sequence"/>
</dbReference>
<accession>A0A1H5VTN6</accession>
<dbReference type="SUPFAM" id="SSF54427">
    <property type="entry name" value="NTF2-like"/>
    <property type="match status" value="1"/>
</dbReference>